<evidence type="ECO:0000256" key="7">
    <source>
        <dbReference type="ARBA" id="ARBA00023098"/>
    </source>
</evidence>
<dbReference type="InterPro" id="IPR035669">
    <property type="entry name" value="SGNH_plant_lipase-like"/>
</dbReference>
<evidence type="ECO:0000256" key="4">
    <source>
        <dbReference type="ARBA" id="ARBA00022729"/>
    </source>
</evidence>
<dbReference type="Pfam" id="PF00657">
    <property type="entry name" value="Lipase_GDSL"/>
    <property type="match status" value="2"/>
</dbReference>
<evidence type="ECO:0000313" key="8">
    <source>
        <dbReference type="EMBL" id="KAJ8436007.1"/>
    </source>
</evidence>
<dbReference type="CDD" id="cd01837">
    <property type="entry name" value="SGNH_plant_lipase_like"/>
    <property type="match status" value="1"/>
</dbReference>
<keyword evidence="9" id="KW-1185">Reference proteome</keyword>
<keyword evidence="5" id="KW-0378">Hydrolase</keyword>
<evidence type="ECO:0000256" key="1">
    <source>
        <dbReference type="ARBA" id="ARBA00004613"/>
    </source>
</evidence>
<dbReference type="GO" id="GO:0016042">
    <property type="term" value="P:lipid catabolic process"/>
    <property type="evidence" value="ECO:0007669"/>
    <property type="project" value="UniProtKB-KW"/>
</dbReference>
<keyword evidence="6" id="KW-0442">Lipid degradation</keyword>
<proteinExistence type="inferred from homology"/>
<dbReference type="GO" id="GO:0016788">
    <property type="term" value="F:hydrolase activity, acting on ester bonds"/>
    <property type="evidence" value="ECO:0007669"/>
    <property type="project" value="InterPro"/>
</dbReference>
<organism evidence="8 9">
    <name type="scientific">Carnegiea gigantea</name>
    <dbReference type="NCBI Taxonomy" id="171969"/>
    <lineage>
        <taxon>Eukaryota</taxon>
        <taxon>Viridiplantae</taxon>
        <taxon>Streptophyta</taxon>
        <taxon>Embryophyta</taxon>
        <taxon>Tracheophyta</taxon>
        <taxon>Spermatophyta</taxon>
        <taxon>Magnoliopsida</taxon>
        <taxon>eudicotyledons</taxon>
        <taxon>Gunneridae</taxon>
        <taxon>Pentapetalae</taxon>
        <taxon>Caryophyllales</taxon>
        <taxon>Cactineae</taxon>
        <taxon>Cactaceae</taxon>
        <taxon>Cactoideae</taxon>
        <taxon>Echinocereeae</taxon>
        <taxon>Carnegiea</taxon>
    </lineage>
</organism>
<dbReference type="FunFam" id="3.40.50.1110:FF:000003">
    <property type="entry name" value="GDSL esterase/lipase APG"/>
    <property type="match status" value="2"/>
</dbReference>
<dbReference type="InterPro" id="IPR001087">
    <property type="entry name" value="GDSL"/>
</dbReference>
<keyword evidence="4" id="KW-0732">Signal</keyword>
<dbReference type="InterPro" id="IPR036514">
    <property type="entry name" value="SGNH_hydro_sf"/>
</dbReference>
<dbReference type="Gene3D" id="3.40.50.1110">
    <property type="entry name" value="SGNH hydrolase"/>
    <property type="match status" value="2"/>
</dbReference>
<dbReference type="PANTHER" id="PTHR45650:SF14">
    <property type="entry name" value="GDSL ESTERASE_LIPASE 7-LIKE"/>
    <property type="match status" value="1"/>
</dbReference>
<accession>A0A9Q1K438</accession>
<evidence type="ECO:0000256" key="3">
    <source>
        <dbReference type="ARBA" id="ARBA00022525"/>
    </source>
</evidence>
<comment type="caution">
    <text evidence="8">The sequence shown here is derived from an EMBL/GenBank/DDBJ whole genome shotgun (WGS) entry which is preliminary data.</text>
</comment>
<name>A0A9Q1K438_9CARY</name>
<gene>
    <name evidence="8" type="ORF">Cgig2_007665</name>
</gene>
<sequence>MYLFLFFKDMLFLLGLIFSCFLLAGKCTSSSLLDNLQPPQQPPQQPPLAPALYVFGDSLFDSGNNNWLPTLAKANYPPYGLNFPKGPTGRFTNGETVADFIADYLGLPYPPPHVSLSRPNSVTGYNYASGSCGILPLTGSQLGVCLNLEEQIKLFEKTVKTKLTSEFKEQKEVSQHLSKSIFIFSVGNNDYISTYFGLFSGSMSKRYNPQQFAQLLVDKLSQQLQKLYKLGARKIVVFELGPIGCIPSIAMRHVKEGEKCDEEKNEIVSIFNEQLALMLNNLTSTLQGSHFILGHANWLGYDAIINPSKYGLSDSRSPCCITWGNGTLSCIPELKPCPNPNARYFWDGYHPTQATCSVIATHCINGSGVCLPLNIHQLVHAINYSPCISLVVFGDSLVDNGNNNWLPTVARANYSPHGLHFPGGIAGRFTNGRTIADFIGEYLGLPYPPPYASLLGPNWAGLPDPTQDVNLFRASLITGMFEMTVNSALASKFKDPTELSNHLSKAIFVLVVGNNDYLNNYLDPLYLATKHYDPPQFAQFLVRALSQKLQRLYQIGARKVMVSELGPLGCIPSIKRRLSQQKHRKKCDEDANRVISIFNKHLAFMLKNLTSTLQGSHFILGRSYWLSCSALMNPTKYGLSDSGNPCCETWLNGTPLCIPEQKACPNPSRHYFFDGYHPTEAIFSLLAAHCINGSSVCLPLNLKRLVQL</sequence>
<dbReference type="InterPro" id="IPR051238">
    <property type="entry name" value="GDSL_esterase/lipase"/>
</dbReference>
<dbReference type="EMBL" id="JAKOGI010000370">
    <property type="protein sequence ID" value="KAJ8436007.1"/>
    <property type="molecule type" value="Genomic_DNA"/>
</dbReference>
<dbReference type="GO" id="GO:0005576">
    <property type="term" value="C:extracellular region"/>
    <property type="evidence" value="ECO:0007669"/>
    <property type="project" value="UniProtKB-SubCell"/>
</dbReference>
<evidence type="ECO:0000256" key="6">
    <source>
        <dbReference type="ARBA" id="ARBA00022963"/>
    </source>
</evidence>
<evidence type="ECO:0000256" key="5">
    <source>
        <dbReference type="ARBA" id="ARBA00022801"/>
    </source>
</evidence>
<dbReference type="PANTHER" id="PTHR45650">
    <property type="entry name" value="GDSL-LIKE LIPASE/ACYLHYDROLASE-RELATED"/>
    <property type="match status" value="1"/>
</dbReference>
<keyword evidence="7" id="KW-0443">Lipid metabolism</keyword>
<keyword evidence="3" id="KW-0964">Secreted</keyword>
<comment type="similarity">
    <text evidence="2">Belongs to the 'GDSL' lipolytic enzyme family.</text>
</comment>
<protein>
    <submittedName>
        <fullName evidence="8">Uncharacterized protein</fullName>
    </submittedName>
</protein>
<dbReference type="Proteomes" id="UP001153076">
    <property type="component" value="Unassembled WGS sequence"/>
</dbReference>
<dbReference type="AlphaFoldDB" id="A0A9Q1K438"/>
<reference evidence="8" key="1">
    <citation type="submission" date="2022-04" db="EMBL/GenBank/DDBJ databases">
        <title>Carnegiea gigantea Genome sequencing and assembly v2.</title>
        <authorList>
            <person name="Copetti D."/>
            <person name="Sanderson M.J."/>
            <person name="Burquez A."/>
            <person name="Wojciechowski M.F."/>
        </authorList>
    </citation>
    <scope>NUCLEOTIDE SEQUENCE</scope>
    <source>
        <strain evidence="8">SGP5-SGP5p</strain>
        <tissue evidence="8">Aerial part</tissue>
    </source>
</reference>
<evidence type="ECO:0000313" key="9">
    <source>
        <dbReference type="Proteomes" id="UP001153076"/>
    </source>
</evidence>
<dbReference type="OrthoDB" id="1600564at2759"/>
<comment type="subcellular location">
    <subcellularLocation>
        <location evidence="1">Secreted</location>
    </subcellularLocation>
</comment>
<evidence type="ECO:0000256" key="2">
    <source>
        <dbReference type="ARBA" id="ARBA00008668"/>
    </source>
</evidence>